<dbReference type="VEuPathDB" id="GiardiaDB:SS50377_24326"/>
<protein>
    <submittedName>
        <fullName evidence="2">Myb-like DNA-binding domain-containing protein</fullName>
    </submittedName>
</protein>
<dbReference type="EMBL" id="AUWU02000004">
    <property type="protein sequence ID" value="KAH0574371.1"/>
    <property type="molecule type" value="Genomic_DNA"/>
</dbReference>
<evidence type="ECO:0000259" key="1">
    <source>
        <dbReference type="SMART" id="SM00717"/>
    </source>
</evidence>
<dbReference type="InterPro" id="IPR009057">
    <property type="entry name" value="Homeodomain-like_sf"/>
</dbReference>
<dbReference type="EMBL" id="KI546085">
    <property type="protein sequence ID" value="EST46122.1"/>
    <property type="molecule type" value="Genomic_DNA"/>
</dbReference>
<keyword evidence="2" id="KW-0238">DNA-binding</keyword>
<evidence type="ECO:0000313" key="3">
    <source>
        <dbReference type="EMBL" id="KAH0574371.1"/>
    </source>
</evidence>
<dbReference type="GO" id="GO:0003677">
    <property type="term" value="F:DNA binding"/>
    <property type="evidence" value="ECO:0007669"/>
    <property type="project" value="UniProtKB-KW"/>
</dbReference>
<reference evidence="3" key="2">
    <citation type="submission" date="2020-12" db="EMBL/GenBank/DDBJ databases">
        <title>New Spironucleus salmonicida genome in near-complete chromosomes.</title>
        <authorList>
            <person name="Xu F."/>
            <person name="Kurt Z."/>
            <person name="Jimenez-Gonzalez A."/>
            <person name="Astvaldsson A."/>
            <person name="Andersson J.O."/>
            <person name="Svard S.G."/>
        </authorList>
    </citation>
    <scope>NUCLEOTIDE SEQUENCE</scope>
    <source>
        <strain evidence="3">ATCC 50377</strain>
    </source>
</reference>
<evidence type="ECO:0000313" key="2">
    <source>
        <dbReference type="EMBL" id="EST46122.1"/>
    </source>
</evidence>
<dbReference type="Proteomes" id="UP000018208">
    <property type="component" value="Unassembled WGS sequence"/>
</dbReference>
<sequence>MGKQWTQAEIAQLLASCQLNQRNNSHIVDWNLVMADMPQRSKAQCQTYVNNYLRRKQQELKSLERHNYHWQECDSERLFDIVSQFGADWEIIRRHSFPTLSAQRLRVKYLDYCKMQKLQREQAKTDTEGGTLLRDLMDLLAQRKQ</sequence>
<dbReference type="InterPro" id="IPR001005">
    <property type="entry name" value="SANT/Myb"/>
</dbReference>
<dbReference type="SUPFAM" id="SSF46689">
    <property type="entry name" value="Homeodomain-like"/>
    <property type="match status" value="1"/>
</dbReference>
<accession>V6LN51</accession>
<name>V6LN51_9EUKA</name>
<dbReference type="Gene3D" id="1.10.10.60">
    <property type="entry name" value="Homeodomain-like"/>
    <property type="match status" value="1"/>
</dbReference>
<feature type="domain" description="Myb-like" evidence="1">
    <location>
        <begin position="66"/>
        <end position="115"/>
    </location>
</feature>
<dbReference type="Pfam" id="PF00249">
    <property type="entry name" value="Myb_DNA-binding"/>
    <property type="match status" value="1"/>
</dbReference>
<reference evidence="2 3" key="1">
    <citation type="journal article" date="2014" name="PLoS Genet.">
        <title>The Genome of Spironucleus salmonicida Highlights a Fish Pathogen Adapted to Fluctuating Environments.</title>
        <authorList>
            <person name="Xu F."/>
            <person name="Jerlstrom-Hultqvist J."/>
            <person name="Einarsson E."/>
            <person name="Astvaldsson A."/>
            <person name="Svard S.G."/>
            <person name="Andersson J.O."/>
        </authorList>
    </citation>
    <scope>NUCLEOTIDE SEQUENCE</scope>
    <source>
        <strain evidence="3">ATCC 50377</strain>
    </source>
</reference>
<proteinExistence type="predicted"/>
<evidence type="ECO:0000313" key="4">
    <source>
        <dbReference type="Proteomes" id="UP000018208"/>
    </source>
</evidence>
<keyword evidence="4" id="KW-1185">Reference proteome</keyword>
<dbReference type="CDD" id="cd00167">
    <property type="entry name" value="SANT"/>
    <property type="match status" value="1"/>
</dbReference>
<dbReference type="AlphaFoldDB" id="V6LN51"/>
<dbReference type="SMART" id="SM00717">
    <property type="entry name" value="SANT"/>
    <property type="match status" value="2"/>
</dbReference>
<gene>
    <name evidence="2" type="ORF">SS50377_14116</name>
    <name evidence="3" type="ORF">SS50377_24326</name>
</gene>
<organism evidence="2">
    <name type="scientific">Spironucleus salmonicida</name>
    <dbReference type="NCBI Taxonomy" id="348837"/>
    <lineage>
        <taxon>Eukaryota</taxon>
        <taxon>Metamonada</taxon>
        <taxon>Diplomonadida</taxon>
        <taxon>Hexamitidae</taxon>
        <taxon>Hexamitinae</taxon>
        <taxon>Spironucleus</taxon>
    </lineage>
</organism>
<feature type="domain" description="Myb-like" evidence="1">
    <location>
        <begin position="1"/>
        <end position="55"/>
    </location>
</feature>